<keyword evidence="3" id="KW-0012">Acyltransferase</keyword>
<dbReference type="Gene3D" id="3.30.559.10">
    <property type="entry name" value="Chloramphenicol acetyltransferase-like domain"/>
    <property type="match status" value="2"/>
</dbReference>
<dbReference type="STRING" id="13333.W1NUN5"/>
<evidence type="ECO:0000256" key="1">
    <source>
        <dbReference type="ARBA" id="ARBA00009861"/>
    </source>
</evidence>
<dbReference type="OMA" id="ATYNTHI"/>
<dbReference type="Gramene" id="ERN01337">
    <property type="protein sequence ID" value="ERN01337"/>
    <property type="gene ID" value="AMTR_s00002p00257270"/>
</dbReference>
<dbReference type="InterPro" id="IPR050317">
    <property type="entry name" value="Plant_Fungal_Acyltransferase"/>
</dbReference>
<reference evidence="5" key="1">
    <citation type="journal article" date="2013" name="Science">
        <title>The Amborella genome and the evolution of flowering plants.</title>
        <authorList>
            <consortium name="Amborella Genome Project"/>
        </authorList>
    </citation>
    <scope>NUCLEOTIDE SEQUENCE [LARGE SCALE GENOMIC DNA]</scope>
</reference>
<accession>W1NUN5</accession>
<dbReference type="eggNOG" id="ENOG502QTU2">
    <property type="taxonomic scope" value="Eukaryota"/>
</dbReference>
<dbReference type="Proteomes" id="UP000017836">
    <property type="component" value="Unassembled WGS sequence"/>
</dbReference>
<comment type="similarity">
    <text evidence="1">Belongs to the plant acyltransferase family.</text>
</comment>
<sequence length="437" mass="48961">MKIEKQSSRLVTPSCETKPLTPSTCTIITLNPFDRAAGNDHIPIIFAYKAPTPPNSAIERGLGLVLSDYRVWAGRLTDDERAVVLNDKGVRFVEATAFCTLDEASPFKSNTQLWDLHPSVEDVEELMQAQLTRFTCGSLVVGFTSNHMIADGEATGRFLAAWGQATRGLLDYPVPIHDRAMLKPRDPLSIEFDHLGNEYMEKRLVKEFSWEGIVNQLRMQKFHFSPDFLAKLKARASVRCPSGGGYSTYESVVSHVWQKVTRARGASVGEEEISQVGISVNLRTRLVPPIPREYFGNMVLWAFPRTTVHELLSQPLDRVAALVHAAIAQVNDRYARSFVDFDALVEREGRWGELVPTGEVESAVFCPNLEASSWLWLPFDEMDFGSGGPDVFMPSFIPYDGDVVIVSPMKGKRGIDVYVCLFENIMPVFQDIWHTLD</sequence>
<dbReference type="Pfam" id="PF02458">
    <property type="entry name" value="Transferase"/>
    <property type="match status" value="1"/>
</dbReference>
<proteinExistence type="inferred from homology"/>
<protein>
    <submittedName>
        <fullName evidence="4">Uncharacterized protein</fullName>
    </submittedName>
</protein>
<dbReference type="PANTHER" id="PTHR31642:SF13">
    <property type="entry name" value="AGMATINE HYDROXYCINNAMOYLTRANSFERASE 1"/>
    <property type="match status" value="1"/>
</dbReference>
<dbReference type="AlphaFoldDB" id="W1NUN5"/>
<evidence type="ECO:0000256" key="3">
    <source>
        <dbReference type="ARBA" id="ARBA00023315"/>
    </source>
</evidence>
<evidence type="ECO:0000313" key="5">
    <source>
        <dbReference type="Proteomes" id="UP000017836"/>
    </source>
</evidence>
<dbReference type="GO" id="GO:0016747">
    <property type="term" value="F:acyltransferase activity, transferring groups other than amino-acyl groups"/>
    <property type="evidence" value="ECO:0000318"/>
    <property type="project" value="GO_Central"/>
</dbReference>
<dbReference type="FunFam" id="3.30.559.10:FF:000008">
    <property type="entry name" value="Tryptamine hydroxycinnamoyl transferase"/>
    <property type="match status" value="1"/>
</dbReference>
<dbReference type="InterPro" id="IPR023213">
    <property type="entry name" value="CAT-like_dom_sf"/>
</dbReference>
<name>W1NUN5_AMBTC</name>
<dbReference type="KEGG" id="atr:18429419"/>
<evidence type="ECO:0000313" key="4">
    <source>
        <dbReference type="EMBL" id="ERN01337.1"/>
    </source>
</evidence>
<dbReference type="OrthoDB" id="671439at2759"/>
<gene>
    <name evidence="4" type="ORF">AMTR_s00002p00257270</name>
</gene>
<evidence type="ECO:0000256" key="2">
    <source>
        <dbReference type="ARBA" id="ARBA00022679"/>
    </source>
</evidence>
<dbReference type="EMBL" id="KI394767">
    <property type="protein sequence ID" value="ERN01337.1"/>
    <property type="molecule type" value="Genomic_DNA"/>
</dbReference>
<keyword evidence="5" id="KW-1185">Reference proteome</keyword>
<organism evidence="4 5">
    <name type="scientific">Amborella trichopoda</name>
    <dbReference type="NCBI Taxonomy" id="13333"/>
    <lineage>
        <taxon>Eukaryota</taxon>
        <taxon>Viridiplantae</taxon>
        <taxon>Streptophyta</taxon>
        <taxon>Embryophyta</taxon>
        <taxon>Tracheophyta</taxon>
        <taxon>Spermatophyta</taxon>
        <taxon>Magnoliopsida</taxon>
        <taxon>Amborellales</taxon>
        <taxon>Amborellaceae</taxon>
        <taxon>Amborella</taxon>
    </lineage>
</organism>
<dbReference type="HOGENOM" id="CLU_014546_6_2_1"/>
<keyword evidence="2" id="KW-0808">Transferase</keyword>
<dbReference type="PANTHER" id="PTHR31642">
    <property type="entry name" value="TRICHOTHECENE 3-O-ACETYLTRANSFERASE"/>
    <property type="match status" value="1"/>
</dbReference>